<dbReference type="AlphaFoldDB" id="A0AA46YAX3"/>
<dbReference type="EMBL" id="CP099534">
    <property type="protein sequence ID" value="UYK90508.1"/>
    <property type="molecule type" value="Genomic_DNA"/>
</dbReference>
<protein>
    <submittedName>
        <fullName evidence="2">Uncharacterized protein</fullName>
    </submittedName>
</protein>
<dbReference type="Proteomes" id="UP001164392">
    <property type="component" value="Chromosome"/>
</dbReference>
<evidence type="ECO:0000313" key="3">
    <source>
        <dbReference type="Proteomes" id="UP001164392"/>
    </source>
</evidence>
<proteinExistence type="predicted"/>
<name>A0AA46YAX3_9XANT</name>
<feature type="transmembrane region" description="Helical" evidence="1">
    <location>
        <begin position="83"/>
        <end position="103"/>
    </location>
</feature>
<keyword evidence="1" id="KW-0812">Transmembrane</keyword>
<feature type="transmembrane region" description="Helical" evidence="1">
    <location>
        <begin position="47"/>
        <end position="76"/>
    </location>
</feature>
<reference evidence="2" key="1">
    <citation type="submission" date="2022-06" db="EMBL/GenBank/DDBJ databases">
        <title>Dynamics of rice microbiomes reveals core vertical transmitted seed endophytes.</title>
        <authorList>
            <person name="Liao K."/>
            <person name="Zhang X."/>
        </authorList>
    </citation>
    <scope>NUCLEOTIDE SEQUENCE</scope>
    <source>
        <strain evidence="2">JR3-14</strain>
    </source>
</reference>
<gene>
    <name evidence="2" type="ORF">NG824_09010</name>
</gene>
<keyword evidence="1" id="KW-1133">Transmembrane helix</keyword>
<organism evidence="2 3">
    <name type="scientific">Xanthomonas sacchari</name>
    <dbReference type="NCBI Taxonomy" id="56458"/>
    <lineage>
        <taxon>Bacteria</taxon>
        <taxon>Pseudomonadati</taxon>
        <taxon>Pseudomonadota</taxon>
        <taxon>Gammaproteobacteria</taxon>
        <taxon>Lysobacterales</taxon>
        <taxon>Lysobacteraceae</taxon>
        <taxon>Xanthomonas</taxon>
    </lineage>
</organism>
<evidence type="ECO:0000256" key="1">
    <source>
        <dbReference type="SAM" id="Phobius"/>
    </source>
</evidence>
<keyword evidence="1" id="KW-0472">Membrane</keyword>
<dbReference type="RefSeq" id="WP_267093981.1">
    <property type="nucleotide sequence ID" value="NZ_CP099534.1"/>
</dbReference>
<accession>A0AA46YAX3</accession>
<evidence type="ECO:0000313" key="2">
    <source>
        <dbReference type="EMBL" id="UYK90508.1"/>
    </source>
</evidence>
<sequence>MTAPERAGAWPWGLCALLLSLLAWAALVVALFAFSSGIGTPSHGDHFLAMLFWMVIALLVVAVAAVGATIAAALSWTQRRGRLLAGIAGGLLLAMLVLILLFLSGIPLGLMGAAEAGFGKEPAAGDNQPAFVSAPSSYR</sequence>